<evidence type="ECO:0000256" key="1">
    <source>
        <dbReference type="SAM" id="MobiDB-lite"/>
    </source>
</evidence>
<dbReference type="PANTHER" id="PTHR40547">
    <property type="entry name" value="SLL0298 PROTEIN"/>
    <property type="match status" value="1"/>
</dbReference>
<feature type="transmembrane region" description="Helical" evidence="2">
    <location>
        <begin position="77"/>
        <end position="98"/>
    </location>
</feature>
<feature type="transmembrane region" description="Helical" evidence="2">
    <location>
        <begin position="44"/>
        <end position="70"/>
    </location>
</feature>
<evidence type="ECO:0000259" key="3">
    <source>
        <dbReference type="Pfam" id="PF09835"/>
    </source>
</evidence>
<dbReference type="KEGG" id="halc:EY643_10925"/>
<protein>
    <submittedName>
        <fullName evidence="4">DUF2062 domain-containing protein</fullName>
    </submittedName>
</protein>
<keyword evidence="2" id="KW-1133">Transmembrane helix</keyword>
<feature type="transmembrane region" description="Helical" evidence="2">
    <location>
        <begin position="128"/>
        <end position="155"/>
    </location>
</feature>
<name>A0A5P9NK70_9GAMM</name>
<sequence>MPKNTLKSITPSPERMQSIKSLRLLGDWIYATNLWHINRYSSSMAFFVGLFVAFMPIPGQMVLAAFLAVLLRCNLPLSVGLVWITNPVTMPAIFYLAYRVGAMIVDVPMQPMEFELSFHWLIHSAEAIWQPFLTGCFICGLFFGSVGYFVISILWRMRVARMWRERKKRRKKALSSGPGSTPQQAQASPPESPDK</sequence>
<dbReference type="Pfam" id="PF09835">
    <property type="entry name" value="DUF2062"/>
    <property type="match status" value="1"/>
</dbReference>
<feature type="domain" description="DUF2062" evidence="3">
    <location>
        <begin position="22"/>
        <end position="164"/>
    </location>
</feature>
<dbReference type="EMBL" id="CP036422">
    <property type="protein sequence ID" value="QFU76132.1"/>
    <property type="molecule type" value="Genomic_DNA"/>
</dbReference>
<evidence type="ECO:0000256" key="2">
    <source>
        <dbReference type="SAM" id="Phobius"/>
    </source>
</evidence>
<feature type="region of interest" description="Disordered" evidence="1">
    <location>
        <begin position="169"/>
        <end position="195"/>
    </location>
</feature>
<keyword evidence="5" id="KW-1185">Reference proteome</keyword>
<reference evidence="4 5" key="1">
    <citation type="submission" date="2019-02" db="EMBL/GenBank/DDBJ databases">
        <authorList>
            <person name="Li S.-H."/>
        </authorList>
    </citation>
    <scope>NUCLEOTIDE SEQUENCE [LARGE SCALE GENOMIC DNA]</scope>
    <source>
        <strain evidence="4 5">IMCC14385</strain>
    </source>
</reference>
<dbReference type="Proteomes" id="UP000326287">
    <property type="component" value="Chromosome"/>
</dbReference>
<evidence type="ECO:0000313" key="5">
    <source>
        <dbReference type="Proteomes" id="UP000326287"/>
    </source>
</evidence>
<gene>
    <name evidence="4" type="ORF">EY643_10925</name>
</gene>
<keyword evidence="2" id="KW-0472">Membrane</keyword>
<organism evidence="4 5">
    <name type="scientific">Halioglobus maricola</name>
    <dbReference type="NCBI Taxonomy" id="2601894"/>
    <lineage>
        <taxon>Bacteria</taxon>
        <taxon>Pseudomonadati</taxon>
        <taxon>Pseudomonadota</taxon>
        <taxon>Gammaproteobacteria</taxon>
        <taxon>Cellvibrionales</taxon>
        <taxon>Halieaceae</taxon>
        <taxon>Halioglobus</taxon>
    </lineage>
</organism>
<accession>A0A5P9NK70</accession>
<evidence type="ECO:0000313" key="4">
    <source>
        <dbReference type="EMBL" id="QFU76132.1"/>
    </source>
</evidence>
<feature type="compositionally biased region" description="Low complexity" evidence="1">
    <location>
        <begin position="178"/>
        <end position="189"/>
    </location>
</feature>
<dbReference type="AlphaFoldDB" id="A0A5P9NK70"/>
<dbReference type="PANTHER" id="PTHR40547:SF1">
    <property type="entry name" value="SLL0298 PROTEIN"/>
    <property type="match status" value="1"/>
</dbReference>
<proteinExistence type="predicted"/>
<dbReference type="OrthoDB" id="9786029at2"/>
<keyword evidence="2" id="KW-0812">Transmembrane</keyword>
<dbReference type="InterPro" id="IPR018639">
    <property type="entry name" value="DUF2062"/>
</dbReference>